<dbReference type="InterPro" id="IPR000415">
    <property type="entry name" value="Nitroreductase-like"/>
</dbReference>
<organism evidence="7 8">
    <name type="scientific">Lacrimispora algidixylanolytica</name>
    <dbReference type="NCBI Taxonomy" id="94868"/>
    <lineage>
        <taxon>Bacteria</taxon>
        <taxon>Bacillati</taxon>
        <taxon>Bacillota</taxon>
        <taxon>Clostridia</taxon>
        <taxon>Lachnospirales</taxon>
        <taxon>Lachnospiraceae</taxon>
        <taxon>Lacrimispora</taxon>
    </lineage>
</organism>
<dbReference type="Gene3D" id="3.40.109.10">
    <property type="entry name" value="NADH Oxidase"/>
    <property type="match status" value="1"/>
</dbReference>
<evidence type="ECO:0000259" key="6">
    <source>
        <dbReference type="Pfam" id="PF00881"/>
    </source>
</evidence>
<comment type="cofactor">
    <cofactor evidence="1">
        <name>FMN</name>
        <dbReference type="ChEBI" id="CHEBI:58210"/>
    </cofactor>
</comment>
<protein>
    <submittedName>
        <fullName evidence="7">Nitroreductase</fullName>
    </submittedName>
</protein>
<feature type="domain" description="Nitroreductase" evidence="6">
    <location>
        <begin position="8"/>
        <end position="60"/>
    </location>
</feature>
<dbReference type="GO" id="GO:0016491">
    <property type="term" value="F:oxidoreductase activity"/>
    <property type="evidence" value="ECO:0007669"/>
    <property type="project" value="UniProtKB-KW"/>
</dbReference>
<comment type="similarity">
    <text evidence="2">Belongs to the nitroreductase family.</text>
</comment>
<dbReference type="EMBL" id="MCIA01000033">
    <property type="protein sequence ID" value="RKD28914.1"/>
    <property type="molecule type" value="Genomic_DNA"/>
</dbReference>
<dbReference type="Proteomes" id="UP000284277">
    <property type="component" value="Unassembled WGS sequence"/>
</dbReference>
<evidence type="ECO:0000256" key="5">
    <source>
        <dbReference type="ARBA" id="ARBA00023002"/>
    </source>
</evidence>
<keyword evidence="5" id="KW-0560">Oxidoreductase</keyword>
<keyword evidence="3" id="KW-0285">Flavoprotein</keyword>
<evidence type="ECO:0000256" key="2">
    <source>
        <dbReference type="ARBA" id="ARBA00007118"/>
    </source>
</evidence>
<accession>A0A419SUM8</accession>
<evidence type="ECO:0000256" key="4">
    <source>
        <dbReference type="ARBA" id="ARBA00022643"/>
    </source>
</evidence>
<sequence>MDFLELAKERYSVRKFSDKKVEQEKLDLILEAGRIAPTAVNFQPQRILVIESEEGLEKLKSCTIYHFHAPMALLVCYDTSASWKRPYDKEDMGVVDASIITTQMMLQAANLGLGTTWVGHFDPEAIRSAFEIPDFLIPVALLPLGYPREDCIPHKLHGIRHDMDHTVFYNTFEGINEATSTKE</sequence>
<dbReference type="AlphaFoldDB" id="A0A419SUM8"/>
<evidence type="ECO:0000256" key="1">
    <source>
        <dbReference type="ARBA" id="ARBA00001917"/>
    </source>
</evidence>
<dbReference type="OrthoDB" id="9812105at2"/>
<dbReference type="Pfam" id="PF00881">
    <property type="entry name" value="Nitroreductase"/>
    <property type="match status" value="2"/>
</dbReference>
<dbReference type="PANTHER" id="PTHR43673:SF2">
    <property type="entry name" value="NITROREDUCTASE"/>
    <property type="match status" value="1"/>
</dbReference>
<dbReference type="CDD" id="cd20609">
    <property type="entry name" value="nitroreductase"/>
    <property type="match status" value="1"/>
</dbReference>
<dbReference type="SUPFAM" id="SSF55469">
    <property type="entry name" value="FMN-dependent nitroreductase-like"/>
    <property type="match status" value="1"/>
</dbReference>
<comment type="caution">
    <text evidence="7">The sequence shown here is derived from an EMBL/GenBank/DDBJ whole genome shotgun (WGS) entry which is preliminary data.</text>
</comment>
<reference evidence="7 8" key="1">
    <citation type="submission" date="2016-08" db="EMBL/GenBank/DDBJ databases">
        <title>A new outlook on sporulation: Clostridium algidixylanolyticum.</title>
        <authorList>
            <person name="Poppleton D.I."/>
            <person name="Gribaldo S."/>
        </authorList>
    </citation>
    <scope>NUCLEOTIDE SEQUENCE [LARGE SCALE GENOMIC DNA]</scope>
    <source>
        <strain evidence="7 8">SPL73</strain>
    </source>
</reference>
<keyword evidence="8" id="KW-1185">Reference proteome</keyword>
<feature type="domain" description="Nitroreductase" evidence="6">
    <location>
        <begin position="68"/>
        <end position="146"/>
    </location>
</feature>
<proteinExistence type="inferred from homology"/>
<dbReference type="InterPro" id="IPR029479">
    <property type="entry name" value="Nitroreductase"/>
</dbReference>
<evidence type="ECO:0000313" key="7">
    <source>
        <dbReference type="EMBL" id="RKD28914.1"/>
    </source>
</evidence>
<evidence type="ECO:0000256" key="3">
    <source>
        <dbReference type="ARBA" id="ARBA00022630"/>
    </source>
</evidence>
<dbReference type="RefSeq" id="WP_120198356.1">
    <property type="nucleotide sequence ID" value="NZ_MCIA01000033.1"/>
</dbReference>
<gene>
    <name evidence="7" type="ORF">BET01_09240</name>
</gene>
<dbReference type="PANTHER" id="PTHR43673">
    <property type="entry name" value="NAD(P)H NITROREDUCTASE YDGI-RELATED"/>
    <property type="match status" value="1"/>
</dbReference>
<name>A0A419SUM8_9FIRM</name>
<keyword evidence="4" id="KW-0288">FMN</keyword>
<evidence type="ECO:0000313" key="8">
    <source>
        <dbReference type="Proteomes" id="UP000284277"/>
    </source>
</evidence>